<dbReference type="AlphaFoldDB" id="A0A2L2L8E3"/>
<proteinExistence type="predicted"/>
<sequence>MPYAFEGGICTEARDGSIEITDAQYEEALGAIIDGKAVSINGGFAIVDAPAAEGPPSNPPTMADYEDAIQAIVDGTAKTKLFRDGVTLASYTASTNPVWAAEAQAFVAWRDGVWTYAYAELAKVQAGQRPQPTVAQFLAEIAPIAWPAPS</sequence>
<dbReference type="Proteomes" id="UP000237717">
    <property type="component" value="Chromosome I"/>
</dbReference>
<protein>
    <submittedName>
        <fullName evidence="1">Uncharacterized protein</fullName>
    </submittedName>
</protein>
<organism evidence="1 2">
    <name type="scientific">Agrobacterium tumefaciens</name>
    <dbReference type="NCBI Taxonomy" id="358"/>
    <lineage>
        <taxon>Bacteria</taxon>
        <taxon>Pseudomonadati</taxon>
        <taxon>Pseudomonadota</taxon>
        <taxon>Alphaproteobacteria</taxon>
        <taxon>Hyphomicrobiales</taxon>
        <taxon>Rhizobiaceae</taxon>
        <taxon>Rhizobium/Agrobacterium group</taxon>
        <taxon>Agrobacterium</taxon>
        <taxon>Agrobacterium tumefaciens complex</taxon>
    </lineage>
</organism>
<name>A0A2L2L8E3_AGRTU</name>
<gene>
    <name evidence="1" type="ORF">At1D1609_05450</name>
</gene>
<evidence type="ECO:0000313" key="1">
    <source>
        <dbReference type="EMBL" id="AVH40597.1"/>
    </source>
</evidence>
<accession>A0A2L2L8E3</accession>
<dbReference type="RefSeq" id="WP_233282653.1">
    <property type="nucleotide sequence ID" value="NZ_CP026924.1"/>
</dbReference>
<dbReference type="EMBL" id="CP026924">
    <property type="protein sequence ID" value="AVH40597.1"/>
    <property type="molecule type" value="Genomic_DNA"/>
</dbReference>
<reference evidence="1 2" key="1">
    <citation type="submission" date="2018-02" db="EMBL/GenBank/DDBJ databases">
        <title>Complete genome sequence of Agrobacterium tumefaciens 1D1609.</title>
        <authorList>
            <person name="Cho S.-T."/>
            <person name="Haryono M."/>
            <person name="Chang H.-H."/>
            <person name="Santos M.N."/>
            <person name="Lai E.-M."/>
            <person name="Kuo C.-H."/>
        </authorList>
    </citation>
    <scope>NUCLEOTIDE SEQUENCE [LARGE SCALE GENOMIC DNA]</scope>
    <source>
        <strain evidence="1 2">1D1609</strain>
    </source>
</reference>
<evidence type="ECO:0000313" key="2">
    <source>
        <dbReference type="Proteomes" id="UP000237717"/>
    </source>
</evidence>